<comment type="function">
    <text evidence="3">NDH-1 shuttles electrons from NADH, via FMN and iron-sulfur (Fe-S) centers, to quinones in the respiratory chain. The immediate electron acceptor for the enzyme in this species is believed to be ubiquinone. Couples the redox reaction to proton translocation (for every two electrons transferred, four hydrogen ions are translocated across the cytoplasmic membrane), and thus conserves the redox energy in a proton gradient.</text>
</comment>
<keyword evidence="3" id="KW-0472">Membrane</keyword>
<proteinExistence type="inferred from homology"/>
<evidence type="ECO:0000256" key="5">
    <source>
        <dbReference type="RuleBase" id="RU003582"/>
    </source>
</evidence>
<comment type="catalytic activity">
    <reaction evidence="3 5">
        <text>a quinone + NADH + 5 H(+)(in) = a quinol + NAD(+) + 4 H(+)(out)</text>
        <dbReference type="Rhea" id="RHEA:57888"/>
        <dbReference type="ChEBI" id="CHEBI:15378"/>
        <dbReference type="ChEBI" id="CHEBI:24646"/>
        <dbReference type="ChEBI" id="CHEBI:57540"/>
        <dbReference type="ChEBI" id="CHEBI:57945"/>
        <dbReference type="ChEBI" id="CHEBI:132124"/>
    </reaction>
</comment>
<dbReference type="GO" id="GO:0008137">
    <property type="term" value="F:NADH dehydrogenase (ubiquinone) activity"/>
    <property type="evidence" value="ECO:0007669"/>
    <property type="project" value="InterPro"/>
</dbReference>
<protein>
    <recommendedName>
        <fullName evidence="3">NADH-quinone oxidoreductase subunit C</fullName>
        <ecNumber evidence="3">7.1.1.-</ecNumber>
    </recommendedName>
    <alternativeName>
        <fullName evidence="3">NADH dehydrogenase I subunit C</fullName>
    </alternativeName>
    <alternativeName>
        <fullName evidence="3">NDH-1 subunit C</fullName>
    </alternativeName>
</protein>
<evidence type="ECO:0000313" key="8">
    <source>
        <dbReference type="Proteomes" id="UP000093080"/>
    </source>
</evidence>
<dbReference type="STRING" id="1156395.DBT_1935"/>
<dbReference type="InterPro" id="IPR037232">
    <property type="entry name" value="NADH_quin_OxRdtase_su_C/D-like"/>
</dbReference>
<dbReference type="PROSITE" id="PS00542">
    <property type="entry name" value="COMPLEX1_30K"/>
    <property type="match status" value="1"/>
</dbReference>
<evidence type="ECO:0000256" key="4">
    <source>
        <dbReference type="RuleBase" id="RU003456"/>
    </source>
</evidence>
<keyword evidence="3 4" id="KW-1278">Translocase</keyword>
<keyword evidence="3 7" id="KW-0830">Ubiquinone</keyword>
<dbReference type="HAMAP" id="MF_01357">
    <property type="entry name" value="NDH1_NuoC"/>
    <property type="match status" value="1"/>
</dbReference>
<accession>A0A1B9F3X3</accession>
<dbReference type="InterPro" id="IPR010218">
    <property type="entry name" value="NADH_DH_suC"/>
</dbReference>
<dbReference type="RefSeq" id="WP_067619531.1">
    <property type="nucleotide sequence ID" value="NZ_MAGO01000010.1"/>
</dbReference>
<evidence type="ECO:0000313" key="7">
    <source>
        <dbReference type="EMBL" id="OCC14620.1"/>
    </source>
</evidence>
<dbReference type="Pfam" id="PF00329">
    <property type="entry name" value="Complex1_30kDa"/>
    <property type="match status" value="1"/>
</dbReference>
<keyword evidence="3 5" id="KW-0874">Quinone</keyword>
<keyword evidence="3" id="KW-1003">Cell membrane</keyword>
<evidence type="ECO:0000256" key="3">
    <source>
        <dbReference type="HAMAP-Rule" id="MF_01357"/>
    </source>
</evidence>
<evidence type="ECO:0000256" key="2">
    <source>
        <dbReference type="ARBA" id="ARBA00022448"/>
    </source>
</evidence>
<dbReference type="PANTHER" id="PTHR10884:SF14">
    <property type="entry name" value="NADH DEHYDROGENASE [UBIQUINONE] IRON-SULFUR PROTEIN 3, MITOCHONDRIAL"/>
    <property type="match status" value="1"/>
</dbReference>
<dbReference type="EMBL" id="MAGO01000010">
    <property type="protein sequence ID" value="OCC14620.1"/>
    <property type="molecule type" value="Genomic_DNA"/>
</dbReference>
<dbReference type="GO" id="GO:0005886">
    <property type="term" value="C:plasma membrane"/>
    <property type="evidence" value="ECO:0007669"/>
    <property type="project" value="UniProtKB-SubCell"/>
</dbReference>
<sequence length="182" mass="21160">MQLKERIMRCLGSDVLAITEYQGDIVVEVGKNRIRTVMEKLKNDPDLSMDFLSDVLGVDNKALYEKAKKKAKKKDEAEAEEPKGPPPPRFEVVYLLLSLKSNERMMVKVRVPEDDLEVPTVTDLWKAATWPEREAYDMFGIRFKGHPDLRRLLMWDEFPAYPLRKDYPLEGQGEERILIYDA</sequence>
<organism evidence="7 8">
    <name type="scientific">Dissulfuribacter thermophilus</name>
    <dbReference type="NCBI Taxonomy" id="1156395"/>
    <lineage>
        <taxon>Bacteria</taxon>
        <taxon>Pseudomonadati</taxon>
        <taxon>Thermodesulfobacteriota</taxon>
        <taxon>Dissulfuribacteria</taxon>
        <taxon>Dissulfuribacterales</taxon>
        <taxon>Dissulfuribacteraceae</taxon>
        <taxon>Dissulfuribacter</taxon>
    </lineage>
</organism>
<evidence type="ECO:0000256" key="1">
    <source>
        <dbReference type="ARBA" id="ARBA00007569"/>
    </source>
</evidence>
<dbReference type="Gene3D" id="3.30.460.80">
    <property type="entry name" value="NADH:ubiquinone oxidoreductase, 30kDa subunit"/>
    <property type="match status" value="1"/>
</dbReference>
<gene>
    <name evidence="3" type="primary">nuoC</name>
    <name evidence="7" type="ORF">DBT_1935</name>
</gene>
<keyword evidence="2 3" id="KW-0813">Transport</keyword>
<dbReference type="EC" id="7.1.1.-" evidence="3"/>
<dbReference type="NCBIfam" id="TIGR01961">
    <property type="entry name" value="NuoC_fam"/>
    <property type="match status" value="1"/>
</dbReference>
<dbReference type="AlphaFoldDB" id="A0A1B9F3X3"/>
<reference evidence="7 8" key="1">
    <citation type="submission" date="2016-06" db="EMBL/GenBank/DDBJ databases">
        <title>Respiratory ammonification of nitrate coupled to the oxidation of elemental sulfur in deep-sea autotrophic thermophilic bacteria.</title>
        <authorList>
            <person name="Slobodkina G.B."/>
            <person name="Mardanov A.V."/>
            <person name="Ravin N.V."/>
            <person name="Frolova A.A."/>
            <person name="Viryasiv M.B."/>
            <person name="Chernyh N.A."/>
            <person name="Bonch-Osmolovskaya E.A."/>
            <person name="Slobodkin A.I."/>
        </authorList>
    </citation>
    <scope>NUCLEOTIDE SEQUENCE [LARGE SCALE GENOMIC DNA]</scope>
    <source>
        <strain evidence="7 8">S69</strain>
    </source>
</reference>
<dbReference type="InterPro" id="IPR020396">
    <property type="entry name" value="NADH_UbQ_OxRdtase_CS"/>
</dbReference>
<comment type="similarity">
    <text evidence="1 3 4">Belongs to the complex I 30 kDa subunit family.</text>
</comment>
<feature type="domain" description="NADH:ubiquinone oxidoreductase 30kDa subunit" evidence="6">
    <location>
        <begin position="27"/>
        <end position="172"/>
    </location>
</feature>
<dbReference type="GO" id="GO:0050136">
    <property type="term" value="F:NADH dehydrogenase (quinone) (non-electrogenic) activity"/>
    <property type="evidence" value="ECO:0007669"/>
    <property type="project" value="UniProtKB-UniRule"/>
</dbReference>
<name>A0A1B9F3X3_9BACT</name>
<comment type="caution">
    <text evidence="7">The sequence shown here is derived from an EMBL/GenBank/DDBJ whole genome shotgun (WGS) entry which is preliminary data.</text>
</comment>
<comment type="subunit">
    <text evidence="3">NDH-1 is composed of 14 different subunits. Subunits NuoB, C, D, E, F, and G constitute the peripheral sector of the complex.</text>
</comment>
<dbReference type="GO" id="GO:0048038">
    <property type="term" value="F:quinone binding"/>
    <property type="evidence" value="ECO:0007669"/>
    <property type="project" value="UniProtKB-KW"/>
</dbReference>
<dbReference type="PATRIC" id="fig|1156395.6.peg.1949"/>
<keyword evidence="3 4" id="KW-0520">NAD</keyword>
<dbReference type="PANTHER" id="PTHR10884">
    <property type="entry name" value="NADH DEHYDROGENASE UBIQUINONE IRON-SULFUR PROTEIN 3"/>
    <property type="match status" value="1"/>
</dbReference>
<evidence type="ECO:0000259" key="6">
    <source>
        <dbReference type="Pfam" id="PF00329"/>
    </source>
</evidence>
<dbReference type="SUPFAM" id="SSF143243">
    <property type="entry name" value="Nqo5-like"/>
    <property type="match status" value="1"/>
</dbReference>
<dbReference type="InterPro" id="IPR001268">
    <property type="entry name" value="NADH_UbQ_OxRdtase_30kDa_su"/>
</dbReference>
<keyword evidence="8" id="KW-1185">Reference proteome</keyword>
<comment type="subcellular location">
    <subcellularLocation>
        <location evidence="3">Cell membrane</location>
        <topology evidence="3">Peripheral membrane protein</topology>
        <orientation evidence="3">Cytoplasmic side</orientation>
    </subcellularLocation>
</comment>
<dbReference type="Proteomes" id="UP000093080">
    <property type="component" value="Unassembled WGS sequence"/>
</dbReference>